<evidence type="ECO:0000313" key="1">
    <source>
        <dbReference type="EMBL" id="SOH94846.1"/>
    </source>
</evidence>
<dbReference type="AlphaFoldDB" id="A0A2C9CU11"/>
<reference evidence="2" key="1">
    <citation type="submission" date="2017-09" db="EMBL/GenBank/DDBJ databases">
        <authorList>
            <person name="Varghese N."/>
            <person name="Submissions S."/>
        </authorList>
    </citation>
    <scope>NUCLEOTIDE SEQUENCE [LARGE SCALE GENOMIC DNA]</scope>
    <source>
        <strain evidence="2">C7</strain>
    </source>
</reference>
<protein>
    <recommendedName>
        <fullName evidence="3">Peptidoglycan binding domain-containing protein</fullName>
    </recommendedName>
</protein>
<dbReference type="EMBL" id="OCTN01000005">
    <property type="protein sequence ID" value="SOH94846.1"/>
    <property type="molecule type" value="Genomic_DNA"/>
</dbReference>
<proteinExistence type="predicted"/>
<evidence type="ECO:0008006" key="3">
    <source>
        <dbReference type="Google" id="ProtNLM"/>
    </source>
</evidence>
<name>A0A2C9CU11_9RHOB</name>
<gene>
    <name evidence="1" type="ORF">SAMN06273572_105272</name>
</gene>
<organism evidence="1 2">
    <name type="scientific">Pontivivens marinum</name>
    <dbReference type="NCBI Taxonomy" id="1690039"/>
    <lineage>
        <taxon>Bacteria</taxon>
        <taxon>Pseudomonadati</taxon>
        <taxon>Pseudomonadota</taxon>
        <taxon>Alphaproteobacteria</taxon>
        <taxon>Rhodobacterales</taxon>
        <taxon>Paracoccaceae</taxon>
        <taxon>Pontivivens</taxon>
    </lineage>
</organism>
<dbReference type="RefSeq" id="WP_097930789.1">
    <property type="nucleotide sequence ID" value="NZ_OCTN01000005.1"/>
</dbReference>
<keyword evidence="2" id="KW-1185">Reference proteome</keyword>
<accession>A0A2C9CU11</accession>
<dbReference type="Proteomes" id="UP000220034">
    <property type="component" value="Unassembled WGS sequence"/>
</dbReference>
<dbReference type="OrthoDB" id="7770619at2"/>
<sequence>MALSQPCVTSSFDVPLPGATGMRSYVMDVQSAQFPGLWQEGIVAGYAYHIYANGDAILQSSASMPEWVITLKCDASAQECTTETLGTPPDRADEVAVALGQCFWRSDLTEREFGQQPPPEARILALEMTAPTTPSLPIVEIPRADITQIPRLNHVTLELPAPQQPDALSPDFRSVVVLHPICATVSSPSESAGLLLQQLLVAAGANPGPVDGIIGPRTRNALASALPDWDQTQPIEQAVGNLRDKICLY</sequence>
<evidence type="ECO:0000313" key="2">
    <source>
        <dbReference type="Proteomes" id="UP000220034"/>
    </source>
</evidence>